<dbReference type="AlphaFoldDB" id="A0A6A6Q167"/>
<accession>A0A6A6Q167</accession>
<feature type="region of interest" description="Disordered" evidence="1">
    <location>
        <begin position="246"/>
        <end position="294"/>
    </location>
</feature>
<gene>
    <name evidence="2" type="ORF">BDY17DRAFT_110729</name>
</gene>
<evidence type="ECO:0000313" key="3">
    <source>
        <dbReference type="Proteomes" id="UP000799767"/>
    </source>
</evidence>
<feature type="compositionally biased region" description="Low complexity" evidence="1">
    <location>
        <begin position="279"/>
        <end position="289"/>
    </location>
</feature>
<feature type="region of interest" description="Disordered" evidence="1">
    <location>
        <begin position="299"/>
        <end position="318"/>
    </location>
</feature>
<reference evidence="2" key="1">
    <citation type="journal article" date="2020" name="Stud. Mycol.">
        <title>101 Dothideomycetes genomes: a test case for predicting lifestyles and emergence of pathogens.</title>
        <authorList>
            <person name="Haridas S."/>
            <person name="Albert R."/>
            <person name="Binder M."/>
            <person name="Bloem J."/>
            <person name="Labutti K."/>
            <person name="Salamov A."/>
            <person name="Andreopoulos B."/>
            <person name="Baker S."/>
            <person name="Barry K."/>
            <person name="Bills G."/>
            <person name="Bluhm B."/>
            <person name="Cannon C."/>
            <person name="Castanera R."/>
            <person name="Culley D."/>
            <person name="Daum C."/>
            <person name="Ezra D."/>
            <person name="Gonzalez J."/>
            <person name="Henrissat B."/>
            <person name="Kuo A."/>
            <person name="Liang C."/>
            <person name="Lipzen A."/>
            <person name="Lutzoni F."/>
            <person name="Magnuson J."/>
            <person name="Mondo S."/>
            <person name="Nolan M."/>
            <person name="Ohm R."/>
            <person name="Pangilinan J."/>
            <person name="Park H.-J."/>
            <person name="Ramirez L."/>
            <person name="Alfaro M."/>
            <person name="Sun H."/>
            <person name="Tritt A."/>
            <person name="Yoshinaga Y."/>
            <person name="Zwiers L.-H."/>
            <person name="Turgeon B."/>
            <person name="Goodwin S."/>
            <person name="Spatafora J."/>
            <person name="Crous P."/>
            <person name="Grigoriev I."/>
        </authorList>
    </citation>
    <scope>NUCLEOTIDE SEQUENCE</scope>
    <source>
        <strain evidence="2">CBS 113389</strain>
    </source>
</reference>
<evidence type="ECO:0000313" key="2">
    <source>
        <dbReference type="EMBL" id="KAF2485734.1"/>
    </source>
</evidence>
<dbReference type="GeneID" id="54470207"/>
<name>A0A6A6Q167_9PEZI</name>
<keyword evidence="3" id="KW-1185">Reference proteome</keyword>
<dbReference type="EMBL" id="MU001633">
    <property type="protein sequence ID" value="KAF2485734.1"/>
    <property type="molecule type" value="Genomic_DNA"/>
</dbReference>
<organism evidence="2 3">
    <name type="scientific">Neohortaea acidophila</name>
    <dbReference type="NCBI Taxonomy" id="245834"/>
    <lineage>
        <taxon>Eukaryota</taxon>
        <taxon>Fungi</taxon>
        <taxon>Dikarya</taxon>
        <taxon>Ascomycota</taxon>
        <taxon>Pezizomycotina</taxon>
        <taxon>Dothideomycetes</taxon>
        <taxon>Dothideomycetidae</taxon>
        <taxon>Mycosphaerellales</taxon>
        <taxon>Teratosphaeriaceae</taxon>
        <taxon>Neohortaea</taxon>
    </lineage>
</organism>
<dbReference type="RefSeq" id="XP_033592303.1">
    <property type="nucleotide sequence ID" value="XM_033729205.1"/>
</dbReference>
<protein>
    <submittedName>
        <fullName evidence="2">Uncharacterized protein</fullName>
    </submittedName>
</protein>
<dbReference type="Proteomes" id="UP000799767">
    <property type="component" value="Unassembled WGS sequence"/>
</dbReference>
<proteinExistence type="predicted"/>
<evidence type="ECO:0000256" key="1">
    <source>
        <dbReference type="SAM" id="MobiDB-lite"/>
    </source>
</evidence>
<sequence length="415" mass="46256">MHLASPTMSPKLFVTRLSGLPSARSSHTMITLCRMDAAFRRLQEYDPDLDLAGLCTDLDNCPIEERSSLLMRSRIVRMTLVASIADIVKQNAHEPAALDIASAMAEVLISTCGDADEYPVQGHKNAMQAIQLLASVYSRLDQTIDLFFDLVERFCAQSCSRDPTQHSACVTRTVQDYDEMLLKLISKHWHASGPEGSWDVIRPMQRIKDLRHIYVPSEGSKRQMILGRARRKAAMSHLFSESYQALRTVEKQRRRGPPRSPMTSGFRDSHSALSQWSGSTTSPVASAAHPSPPQRYALPEEEEALSTPAPSQDDTPDMYELDAGWLAESSVPTQEEDDALAEYEAQEADWPLAKTTAYVSGECALCITSAFHHMHTNATRLATELPPFAHKYEHAYHRRHGTFDSIPTFRIAAAA</sequence>